<reference evidence="1" key="1">
    <citation type="submission" date="2023-01" db="EMBL/GenBank/DDBJ databases">
        <authorList>
            <person name="Piombo E."/>
        </authorList>
    </citation>
    <scope>NUCLEOTIDE SEQUENCE</scope>
</reference>
<feature type="non-terminal residue" evidence="1">
    <location>
        <position position="104"/>
    </location>
</feature>
<organism evidence="1 2">
    <name type="scientific">Clonostachys chloroleuca</name>
    <dbReference type="NCBI Taxonomy" id="1926264"/>
    <lineage>
        <taxon>Eukaryota</taxon>
        <taxon>Fungi</taxon>
        <taxon>Dikarya</taxon>
        <taxon>Ascomycota</taxon>
        <taxon>Pezizomycotina</taxon>
        <taxon>Sordariomycetes</taxon>
        <taxon>Hypocreomycetidae</taxon>
        <taxon>Hypocreales</taxon>
        <taxon>Bionectriaceae</taxon>
        <taxon>Clonostachys</taxon>
    </lineage>
</organism>
<dbReference type="EMBL" id="CABFNP030000582">
    <property type="protein sequence ID" value="CAI6047545.1"/>
    <property type="molecule type" value="Genomic_DNA"/>
</dbReference>
<sequence length="104" mass="11562">MSLTLVTSGNPPGISPLSQDLADAQVGVYKRYAVNKTAPVRLAQIAIEYWLRPEHHELQGDILWVASMTLIFHAQYSRDRAQSDDLMLTLGEVLNVVMDGIQDP</sequence>
<accession>A0AA35PTU0</accession>
<dbReference type="AlphaFoldDB" id="A0AA35PTU0"/>
<proteinExistence type="predicted"/>
<name>A0AA35PTU0_9HYPO</name>
<protein>
    <submittedName>
        <fullName evidence="1">Uncharacterized protein</fullName>
    </submittedName>
</protein>
<dbReference type="Proteomes" id="UP001160390">
    <property type="component" value="Unassembled WGS sequence"/>
</dbReference>
<gene>
    <name evidence="1" type="ORF">CCHLO57077_00012903</name>
</gene>
<keyword evidence="2" id="KW-1185">Reference proteome</keyword>
<evidence type="ECO:0000313" key="2">
    <source>
        <dbReference type="Proteomes" id="UP001160390"/>
    </source>
</evidence>
<evidence type="ECO:0000313" key="1">
    <source>
        <dbReference type="EMBL" id="CAI6047545.1"/>
    </source>
</evidence>
<comment type="caution">
    <text evidence="1">The sequence shown here is derived from an EMBL/GenBank/DDBJ whole genome shotgun (WGS) entry which is preliminary data.</text>
</comment>